<protein>
    <recommendedName>
        <fullName evidence="1">non-specific serine/threonine protein kinase</fullName>
        <ecNumber evidence="1">2.7.11.1</ecNumber>
    </recommendedName>
</protein>
<dbReference type="PROSITE" id="PS50011">
    <property type="entry name" value="PROTEIN_KINASE_DOM"/>
    <property type="match status" value="1"/>
</dbReference>
<feature type="domain" description="Protein kinase" evidence="10">
    <location>
        <begin position="1"/>
        <end position="201"/>
    </location>
</feature>
<dbReference type="EMBL" id="GGEC01021115">
    <property type="protein sequence ID" value="MBX01599.1"/>
    <property type="molecule type" value="Transcribed_RNA"/>
</dbReference>
<evidence type="ECO:0000313" key="11">
    <source>
        <dbReference type="EMBL" id="MBX01599.1"/>
    </source>
</evidence>
<dbReference type="GO" id="GO:0030246">
    <property type="term" value="F:carbohydrate binding"/>
    <property type="evidence" value="ECO:0007669"/>
    <property type="project" value="UniProtKB-KW"/>
</dbReference>
<comment type="catalytic activity">
    <reaction evidence="8">
        <text>L-threonyl-[protein] + ATP = O-phospho-L-threonyl-[protein] + ADP + H(+)</text>
        <dbReference type="Rhea" id="RHEA:46608"/>
        <dbReference type="Rhea" id="RHEA-COMP:11060"/>
        <dbReference type="Rhea" id="RHEA-COMP:11605"/>
        <dbReference type="ChEBI" id="CHEBI:15378"/>
        <dbReference type="ChEBI" id="CHEBI:30013"/>
        <dbReference type="ChEBI" id="CHEBI:30616"/>
        <dbReference type="ChEBI" id="CHEBI:61977"/>
        <dbReference type="ChEBI" id="CHEBI:456216"/>
        <dbReference type="EC" id="2.7.11.1"/>
    </reaction>
</comment>
<keyword evidence="3" id="KW-0732">Signal</keyword>
<reference evidence="11" key="1">
    <citation type="submission" date="2018-02" db="EMBL/GenBank/DDBJ databases">
        <title>Rhizophora mucronata_Transcriptome.</title>
        <authorList>
            <person name="Meera S.P."/>
            <person name="Sreeshan A."/>
            <person name="Augustine A."/>
        </authorList>
    </citation>
    <scope>NUCLEOTIDE SEQUENCE</scope>
    <source>
        <tissue evidence="11">Leaf</tissue>
    </source>
</reference>
<evidence type="ECO:0000256" key="9">
    <source>
        <dbReference type="ARBA" id="ARBA00048679"/>
    </source>
</evidence>
<keyword evidence="2" id="KW-0723">Serine/threonine-protein kinase</keyword>
<evidence type="ECO:0000259" key="10">
    <source>
        <dbReference type="PROSITE" id="PS50011"/>
    </source>
</evidence>
<evidence type="ECO:0000256" key="6">
    <source>
        <dbReference type="ARBA" id="ARBA00023157"/>
    </source>
</evidence>
<evidence type="ECO:0000256" key="8">
    <source>
        <dbReference type="ARBA" id="ARBA00047899"/>
    </source>
</evidence>
<evidence type="ECO:0000256" key="7">
    <source>
        <dbReference type="ARBA" id="ARBA00023180"/>
    </source>
</evidence>
<dbReference type="InterPro" id="IPR021820">
    <property type="entry name" value="S-locus_recpt_kinase_C"/>
</dbReference>
<dbReference type="FunFam" id="1.10.510.10:FF:000060">
    <property type="entry name" value="G-type lectin S-receptor-like serine/threonine-protein kinase"/>
    <property type="match status" value="1"/>
</dbReference>
<evidence type="ECO:0000256" key="2">
    <source>
        <dbReference type="ARBA" id="ARBA00022527"/>
    </source>
</evidence>
<dbReference type="SUPFAM" id="SSF56112">
    <property type="entry name" value="Protein kinase-like (PK-like)"/>
    <property type="match status" value="1"/>
</dbReference>
<dbReference type="InterPro" id="IPR000719">
    <property type="entry name" value="Prot_kinase_dom"/>
</dbReference>
<dbReference type="GO" id="GO:0005524">
    <property type="term" value="F:ATP binding"/>
    <property type="evidence" value="ECO:0007669"/>
    <property type="project" value="InterPro"/>
</dbReference>
<keyword evidence="4" id="KW-0547">Nucleotide-binding</keyword>
<evidence type="ECO:0000256" key="3">
    <source>
        <dbReference type="ARBA" id="ARBA00022729"/>
    </source>
</evidence>
<dbReference type="InterPro" id="IPR008271">
    <property type="entry name" value="Ser/Thr_kinase_AS"/>
</dbReference>
<keyword evidence="6" id="KW-1015">Disulfide bond</keyword>
<dbReference type="AlphaFoldDB" id="A0A2P2K7A1"/>
<dbReference type="PANTHER" id="PTHR27006:SF619">
    <property type="entry name" value="CYSTEINE-RICH RECEPTOR-LIKE PROTEIN KINASE 15"/>
    <property type="match status" value="1"/>
</dbReference>
<evidence type="ECO:0000256" key="4">
    <source>
        <dbReference type="ARBA" id="ARBA00022741"/>
    </source>
</evidence>
<dbReference type="Gene3D" id="1.10.510.10">
    <property type="entry name" value="Transferase(Phosphotransferase) domain 1"/>
    <property type="match status" value="1"/>
</dbReference>
<dbReference type="Pfam" id="PF11883">
    <property type="entry name" value="DUF3403"/>
    <property type="match status" value="1"/>
</dbReference>
<evidence type="ECO:0000256" key="1">
    <source>
        <dbReference type="ARBA" id="ARBA00012513"/>
    </source>
</evidence>
<dbReference type="GO" id="GO:0004674">
    <property type="term" value="F:protein serine/threonine kinase activity"/>
    <property type="evidence" value="ECO:0007669"/>
    <property type="project" value="UniProtKB-KW"/>
</dbReference>
<dbReference type="Pfam" id="PF00069">
    <property type="entry name" value="Pkinase"/>
    <property type="match status" value="1"/>
</dbReference>
<keyword evidence="11" id="KW-0430">Lectin</keyword>
<keyword evidence="7" id="KW-0325">Glycoprotein</keyword>
<keyword evidence="5 11" id="KW-0808">Transferase</keyword>
<dbReference type="EC" id="2.7.11.1" evidence="1"/>
<name>A0A2P2K7A1_RHIMU</name>
<sequence>MPNKSLDALLFDPIKQELRDWKTRFNIIEGVCRGLIYLHRDSRLKIIHRDLKPSNILLDQELNPKISDFGMARIFGGNQDQANTVKIVGTFGYMSPEYAMGGRFSEKSDVFSLGVLLLEILSGRRNTSFYDNVQSLSLTGLAWKLWSEGNTAALIDPGISDPKFQMEMLRCIHVALLCLQELPNERPNVSNIISMIKSEIVDLPTPKKPAFIGGHTAIDAESSQQAHSKSSVKGATVTAAQGSGVVRVRNKFVVGNIHSGD</sequence>
<comment type="catalytic activity">
    <reaction evidence="9">
        <text>L-seryl-[protein] + ATP = O-phospho-L-seryl-[protein] + ADP + H(+)</text>
        <dbReference type="Rhea" id="RHEA:17989"/>
        <dbReference type="Rhea" id="RHEA-COMP:9863"/>
        <dbReference type="Rhea" id="RHEA-COMP:11604"/>
        <dbReference type="ChEBI" id="CHEBI:15378"/>
        <dbReference type="ChEBI" id="CHEBI:29999"/>
        <dbReference type="ChEBI" id="CHEBI:30616"/>
        <dbReference type="ChEBI" id="CHEBI:83421"/>
        <dbReference type="ChEBI" id="CHEBI:456216"/>
        <dbReference type="EC" id="2.7.11.1"/>
    </reaction>
</comment>
<keyword evidence="11" id="KW-0675">Receptor</keyword>
<dbReference type="PROSITE" id="PS00108">
    <property type="entry name" value="PROTEIN_KINASE_ST"/>
    <property type="match status" value="1"/>
</dbReference>
<dbReference type="PANTHER" id="PTHR27006">
    <property type="entry name" value="PROMASTIGOTE SURFACE ANTIGEN PROTEIN PSA"/>
    <property type="match status" value="1"/>
</dbReference>
<organism evidence="11">
    <name type="scientific">Rhizophora mucronata</name>
    <name type="common">Asiatic mangrove</name>
    <dbReference type="NCBI Taxonomy" id="61149"/>
    <lineage>
        <taxon>Eukaryota</taxon>
        <taxon>Viridiplantae</taxon>
        <taxon>Streptophyta</taxon>
        <taxon>Embryophyta</taxon>
        <taxon>Tracheophyta</taxon>
        <taxon>Spermatophyta</taxon>
        <taxon>Magnoliopsida</taxon>
        <taxon>eudicotyledons</taxon>
        <taxon>Gunneridae</taxon>
        <taxon>Pentapetalae</taxon>
        <taxon>rosids</taxon>
        <taxon>fabids</taxon>
        <taxon>Malpighiales</taxon>
        <taxon>Rhizophoraceae</taxon>
        <taxon>Rhizophora</taxon>
    </lineage>
</organism>
<dbReference type="InterPro" id="IPR011009">
    <property type="entry name" value="Kinase-like_dom_sf"/>
</dbReference>
<accession>A0A2P2K7A1</accession>
<dbReference type="SMART" id="SM00220">
    <property type="entry name" value="S_TKc"/>
    <property type="match status" value="1"/>
</dbReference>
<keyword evidence="5 11" id="KW-0418">Kinase</keyword>
<proteinExistence type="predicted"/>
<evidence type="ECO:0000256" key="5">
    <source>
        <dbReference type="ARBA" id="ARBA00022777"/>
    </source>
</evidence>